<feature type="region of interest" description="Disordered" evidence="1">
    <location>
        <begin position="74"/>
        <end position="96"/>
    </location>
</feature>
<evidence type="ECO:0000256" key="1">
    <source>
        <dbReference type="SAM" id="MobiDB-lite"/>
    </source>
</evidence>
<gene>
    <name evidence="2" type="ORF">SAMN05216289_12136</name>
</gene>
<evidence type="ECO:0000313" key="3">
    <source>
        <dbReference type="Proteomes" id="UP000198575"/>
    </source>
</evidence>
<dbReference type="STRING" id="578942.SAMN05216289_12136"/>
<reference evidence="2 3" key="1">
    <citation type="submission" date="2016-10" db="EMBL/GenBank/DDBJ databases">
        <authorList>
            <person name="de Groot N.N."/>
        </authorList>
    </citation>
    <scope>NUCLEOTIDE SEQUENCE [LARGE SCALE GENOMIC DNA]</scope>
    <source>
        <strain evidence="2 3">CGMCC 1.7659</strain>
    </source>
</reference>
<dbReference type="AlphaFoldDB" id="A0A1I4YZ84"/>
<sequence>MFPDPDGHAMKSIDPLGAALRALPPAAPPGDLYAQVARTLEARRAGRRWQVPAALAASILFGWLLVNQPWNGRDRSGGPADTPLATATTPAPSANDELANLQDYSRRLESWLADLSDGVPRDGRNLMAAAELEDLVGLVDVQLSAARSASESLPLWRQRVALLEDLATVRSEPFALAAEPARNGAASPTL</sequence>
<organism evidence="2 3">
    <name type="scientific">Dokdonella immobilis</name>
    <dbReference type="NCBI Taxonomy" id="578942"/>
    <lineage>
        <taxon>Bacteria</taxon>
        <taxon>Pseudomonadati</taxon>
        <taxon>Pseudomonadota</taxon>
        <taxon>Gammaproteobacteria</taxon>
        <taxon>Lysobacterales</taxon>
        <taxon>Rhodanobacteraceae</taxon>
        <taxon>Dokdonella</taxon>
    </lineage>
</organism>
<name>A0A1I4YZ84_9GAMM</name>
<dbReference type="Proteomes" id="UP000198575">
    <property type="component" value="Unassembled WGS sequence"/>
</dbReference>
<keyword evidence="3" id="KW-1185">Reference proteome</keyword>
<proteinExistence type="predicted"/>
<feature type="compositionally biased region" description="Low complexity" evidence="1">
    <location>
        <begin position="79"/>
        <end position="92"/>
    </location>
</feature>
<dbReference type="EMBL" id="FOVF01000021">
    <property type="protein sequence ID" value="SFN43314.1"/>
    <property type="molecule type" value="Genomic_DNA"/>
</dbReference>
<accession>A0A1I4YZ84</accession>
<protein>
    <submittedName>
        <fullName evidence="2">Uncharacterized protein</fullName>
    </submittedName>
</protein>
<evidence type="ECO:0000313" key="2">
    <source>
        <dbReference type="EMBL" id="SFN43314.1"/>
    </source>
</evidence>